<gene>
    <name evidence="3" type="ORF">SASPL_106321</name>
</gene>
<dbReference type="GO" id="GO:0006952">
    <property type="term" value="P:defense response"/>
    <property type="evidence" value="ECO:0007669"/>
    <property type="project" value="UniProtKB-KW"/>
</dbReference>
<dbReference type="Gene3D" id="1.10.10.10">
    <property type="entry name" value="Winged helix-like DNA-binding domain superfamily/Winged helix DNA-binding domain"/>
    <property type="match status" value="1"/>
</dbReference>
<comment type="caution">
    <text evidence="3">The sequence shown here is derived from an EMBL/GenBank/DDBJ whole genome shotgun (WGS) entry which is preliminary data.</text>
</comment>
<keyword evidence="1" id="KW-0611">Plant defense</keyword>
<dbReference type="InterPro" id="IPR032675">
    <property type="entry name" value="LRR_dom_sf"/>
</dbReference>
<keyword evidence="4" id="KW-1185">Reference proteome</keyword>
<sequence>MSTGRELADEDPSDPPSITTKDAAIGFADNLSDSTAATSSSRPSSTTKYFVADFAEDPSKDDLVGQEKFLLSVEDYFPNLILRRHFLPQVLQNHHRISVSWHDLNLKDSIHSSCTTSIICIPQRGYRPKGSVENFASLKVLHVLRRDDRSYWELGQVFELINLTYLASNIPDSIVPPAIAKLQNLQTLIIYRFDVCLPVESWNLSAGYYLDNLVRLLRLEKLKLEAHGSFVRHFDILGFPQSLIKLELNGGWISWNDMTIVGSLPNLQVLKLKNYACYGDQWETIQGEFGRLILLLIDESNLKCWRTSSSHFPSLKCLMLHRCAYLDEIPNDIGDIPALELIEIDDHNQSLWYSAEKIQEEVWEKYGIGDLKVVAPQDQQGGTAFHICESERVEVVVEECLEELIKQSLVLISSQKSDGKIKSCRLHRMVRDFCVRQAGQEKFLLSVTDYFPTRILRRHFLPQVLQNHHRILRRHFVLYPFLKE</sequence>
<dbReference type="SUPFAM" id="SSF52058">
    <property type="entry name" value="L domain-like"/>
    <property type="match status" value="1"/>
</dbReference>
<proteinExistence type="predicted"/>
<evidence type="ECO:0000313" key="3">
    <source>
        <dbReference type="EMBL" id="KAG6434681.1"/>
    </source>
</evidence>
<dbReference type="PANTHER" id="PTHR15140:SF37">
    <property type="entry name" value="UBIQUITIN-LIKE DOMAIN-CONTAINING PROTEIN"/>
    <property type="match status" value="1"/>
</dbReference>
<reference evidence="3" key="1">
    <citation type="submission" date="2018-01" db="EMBL/GenBank/DDBJ databases">
        <authorList>
            <person name="Mao J.F."/>
        </authorList>
    </citation>
    <scope>NUCLEOTIDE SEQUENCE</scope>
    <source>
        <strain evidence="3">Huo1</strain>
        <tissue evidence="3">Leaf</tissue>
    </source>
</reference>
<dbReference type="EMBL" id="PNBA02000002">
    <property type="protein sequence ID" value="KAG6434681.1"/>
    <property type="molecule type" value="Genomic_DNA"/>
</dbReference>
<feature type="region of interest" description="Disordered" evidence="2">
    <location>
        <begin position="1"/>
        <end position="21"/>
    </location>
</feature>
<dbReference type="AlphaFoldDB" id="A0A8X9ABM0"/>
<dbReference type="Gene3D" id="3.80.10.10">
    <property type="entry name" value="Ribonuclease Inhibitor"/>
    <property type="match status" value="1"/>
</dbReference>
<organism evidence="3">
    <name type="scientific">Salvia splendens</name>
    <name type="common">Scarlet sage</name>
    <dbReference type="NCBI Taxonomy" id="180675"/>
    <lineage>
        <taxon>Eukaryota</taxon>
        <taxon>Viridiplantae</taxon>
        <taxon>Streptophyta</taxon>
        <taxon>Embryophyta</taxon>
        <taxon>Tracheophyta</taxon>
        <taxon>Spermatophyta</taxon>
        <taxon>Magnoliopsida</taxon>
        <taxon>eudicotyledons</taxon>
        <taxon>Gunneridae</taxon>
        <taxon>Pentapetalae</taxon>
        <taxon>asterids</taxon>
        <taxon>lamiids</taxon>
        <taxon>Lamiales</taxon>
        <taxon>Lamiaceae</taxon>
        <taxon>Nepetoideae</taxon>
        <taxon>Mentheae</taxon>
        <taxon>Salviinae</taxon>
        <taxon>Salvia</taxon>
        <taxon>Salvia subgen. Calosphace</taxon>
        <taxon>core Calosphace</taxon>
    </lineage>
</organism>
<evidence type="ECO:0000256" key="1">
    <source>
        <dbReference type="ARBA" id="ARBA00022821"/>
    </source>
</evidence>
<evidence type="ECO:0000256" key="2">
    <source>
        <dbReference type="SAM" id="MobiDB-lite"/>
    </source>
</evidence>
<reference evidence="3" key="2">
    <citation type="submission" date="2020-08" db="EMBL/GenBank/DDBJ databases">
        <title>Plant Genome Project.</title>
        <authorList>
            <person name="Zhang R.-G."/>
        </authorList>
    </citation>
    <scope>NUCLEOTIDE SEQUENCE</scope>
    <source>
        <strain evidence="3">Huo1</strain>
        <tissue evidence="3">Leaf</tissue>
    </source>
</reference>
<protein>
    <submittedName>
        <fullName evidence="3">Uncharacterized protein</fullName>
    </submittedName>
</protein>
<accession>A0A8X9ABM0</accession>
<dbReference type="InterPro" id="IPR036388">
    <property type="entry name" value="WH-like_DNA-bd_sf"/>
</dbReference>
<evidence type="ECO:0000313" key="4">
    <source>
        <dbReference type="Proteomes" id="UP000298416"/>
    </source>
</evidence>
<dbReference type="PANTHER" id="PTHR15140">
    <property type="entry name" value="TUBULIN-SPECIFIC CHAPERONE E"/>
    <property type="match status" value="1"/>
</dbReference>
<dbReference type="Proteomes" id="UP000298416">
    <property type="component" value="Unassembled WGS sequence"/>
</dbReference>
<name>A0A8X9ABM0_SALSN</name>